<dbReference type="RefSeq" id="WP_189062712.1">
    <property type="nucleotide sequence ID" value="NZ_BMQG01000015.1"/>
</dbReference>
<dbReference type="EMBL" id="BMQG01000015">
    <property type="protein sequence ID" value="GGM54227.1"/>
    <property type="molecule type" value="Genomic_DNA"/>
</dbReference>
<proteinExistence type="predicted"/>
<evidence type="ECO:0000313" key="2">
    <source>
        <dbReference type="Proteomes" id="UP000600547"/>
    </source>
</evidence>
<name>A0A8H9GWA2_9DEIO</name>
<sequence length="86" mass="9667">MNDVQLTSHAITRFQERFAGNLGWAAAAQRLLRLLQRARFLRVCAGKARLYALGEMRFVVQDGALVTVYRPTYPVAAPTDDLWCVA</sequence>
<accession>A0A8H9GWA2</accession>
<organism evidence="1 2">
    <name type="scientific">Deinococcus arenae</name>
    <dbReference type="NCBI Taxonomy" id="1452751"/>
    <lineage>
        <taxon>Bacteria</taxon>
        <taxon>Thermotogati</taxon>
        <taxon>Deinococcota</taxon>
        <taxon>Deinococci</taxon>
        <taxon>Deinococcales</taxon>
        <taxon>Deinococcaceae</taxon>
        <taxon>Deinococcus</taxon>
    </lineage>
</organism>
<dbReference type="AlphaFoldDB" id="A0A8H9GWA2"/>
<dbReference type="Proteomes" id="UP000600547">
    <property type="component" value="Unassembled WGS sequence"/>
</dbReference>
<reference evidence="2" key="1">
    <citation type="journal article" date="2019" name="Int. J. Syst. Evol. Microbiol.">
        <title>The Global Catalogue of Microorganisms (GCM) 10K type strain sequencing project: providing services to taxonomists for standard genome sequencing and annotation.</title>
        <authorList>
            <consortium name="The Broad Institute Genomics Platform"/>
            <consortium name="The Broad Institute Genome Sequencing Center for Infectious Disease"/>
            <person name="Wu L."/>
            <person name="Ma J."/>
        </authorList>
    </citation>
    <scope>NUCLEOTIDE SEQUENCE [LARGE SCALE GENOMIC DNA]</scope>
    <source>
        <strain evidence="2">JCM 31047</strain>
    </source>
</reference>
<gene>
    <name evidence="1" type="ORF">GCM10008956_32660</name>
</gene>
<comment type="caution">
    <text evidence="1">The sequence shown here is derived from an EMBL/GenBank/DDBJ whole genome shotgun (WGS) entry which is preliminary data.</text>
</comment>
<protein>
    <submittedName>
        <fullName evidence="1">Uncharacterized protein</fullName>
    </submittedName>
</protein>
<keyword evidence="2" id="KW-1185">Reference proteome</keyword>
<evidence type="ECO:0000313" key="1">
    <source>
        <dbReference type="EMBL" id="GGM54227.1"/>
    </source>
</evidence>